<comment type="function">
    <text evidence="3">Reversible hydration of carbon dioxide.</text>
</comment>
<dbReference type="SUPFAM" id="SSF53056">
    <property type="entry name" value="beta-carbonic anhydrase, cab"/>
    <property type="match status" value="1"/>
</dbReference>
<keyword evidence="2 3" id="KW-0862">Zinc</keyword>
<evidence type="ECO:0000256" key="2">
    <source>
        <dbReference type="PIRSR" id="PIRSR601765-1"/>
    </source>
</evidence>
<dbReference type="EC" id="4.2.1.1" evidence="3"/>
<comment type="cofactor">
    <cofactor evidence="2">
        <name>Zn(2+)</name>
        <dbReference type="ChEBI" id="CHEBI:29105"/>
    </cofactor>
    <text evidence="2">Binds 1 zinc ion per subunit.</text>
</comment>
<dbReference type="EMBL" id="AMGW01000003">
    <property type="protein sequence ID" value="EXJ59635.1"/>
    <property type="molecule type" value="Genomic_DNA"/>
</dbReference>
<comment type="caution">
    <text evidence="4">The sequence shown here is derived from an EMBL/GenBank/DDBJ whole genome shotgun (WGS) entry which is preliminary data.</text>
</comment>
<dbReference type="Gene3D" id="3.40.1050.10">
    <property type="entry name" value="Carbonic anhydrase"/>
    <property type="match status" value="1"/>
</dbReference>
<feature type="binding site" evidence="2">
    <location>
        <position position="51"/>
    </location>
    <ligand>
        <name>Zn(2+)</name>
        <dbReference type="ChEBI" id="CHEBI:29105"/>
    </ligand>
</feature>
<organism evidence="4 5">
    <name type="scientific">Cladophialophora yegresii CBS 114405</name>
    <dbReference type="NCBI Taxonomy" id="1182544"/>
    <lineage>
        <taxon>Eukaryota</taxon>
        <taxon>Fungi</taxon>
        <taxon>Dikarya</taxon>
        <taxon>Ascomycota</taxon>
        <taxon>Pezizomycotina</taxon>
        <taxon>Eurotiomycetes</taxon>
        <taxon>Chaetothyriomycetidae</taxon>
        <taxon>Chaetothyriales</taxon>
        <taxon>Herpotrichiellaceae</taxon>
        <taxon>Cladophialophora</taxon>
    </lineage>
</organism>
<evidence type="ECO:0000256" key="3">
    <source>
        <dbReference type="RuleBase" id="RU003956"/>
    </source>
</evidence>
<dbReference type="Proteomes" id="UP000019473">
    <property type="component" value="Unassembled WGS sequence"/>
</dbReference>
<proteinExistence type="inferred from homology"/>
<comment type="similarity">
    <text evidence="1 3">Belongs to the beta-class carbonic anhydrase family.</text>
</comment>
<dbReference type="Pfam" id="PF00484">
    <property type="entry name" value="Pro_CA"/>
    <property type="match status" value="1"/>
</dbReference>
<name>W9W3Q5_9EURO</name>
<reference evidence="4 5" key="1">
    <citation type="submission" date="2013-03" db="EMBL/GenBank/DDBJ databases">
        <title>The Genome Sequence of Cladophialophora yegresii CBS 114405.</title>
        <authorList>
            <consortium name="The Broad Institute Genomics Platform"/>
            <person name="Cuomo C."/>
            <person name="de Hoog S."/>
            <person name="Gorbushina A."/>
            <person name="Walker B."/>
            <person name="Young S.K."/>
            <person name="Zeng Q."/>
            <person name="Gargeya S."/>
            <person name="Fitzgerald M."/>
            <person name="Haas B."/>
            <person name="Abouelleil A."/>
            <person name="Allen A.W."/>
            <person name="Alvarado L."/>
            <person name="Arachchi H.M."/>
            <person name="Berlin A.M."/>
            <person name="Chapman S.B."/>
            <person name="Gainer-Dewar J."/>
            <person name="Goldberg J."/>
            <person name="Griggs A."/>
            <person name="Gujja S."/>
            <person name="Hansen M."/>
            <person name="Howarth C."/>
            <person name="Imamovic A."/>
            <person name="Ireland A."/>
            <person name="Larimer J."/>
            <person name="McCowan C."/>
            <person name="Murphy C."/>
            <person name="Pearson M."/>
            <person name="Poon T.W."/>
            <person name="Priest M."/>
            <person name="Roberts A."/>
            <person name="Saif S."/>
            <person name="Shea T."/>
            <person name="Sisk P."/>
            <person name="Sykes S."/>
            <person name="Wortman J."/>
            <person name="Nusbaum C."/>
            <person name="Birren B."/>
        </authorList>
    </citation>
    <scope>NUCLEOTIDE SEQUENCE [LARGE SCALE GENOMIC DNA]</scope>
    <source>
        <strain evidence="4 5">CBS 114405</strain>
    </source>
</reference>
<keyword evidence="5" id="KW-1185">Reference proteome</keyword>
<protein>
    <recommendedName>
        <fullName evidence="3">Carbonic anhydrase</fullName>
        <ecNumber evidence="3">4.2.1.1</ecNumber>
    </recommendedName>
    <alternativeName>
        <fullName evidence="3">Carbonate dehydratase</fullName>
    </alternativeName>
</protein>
<dbReference type="VEuPathDB" id="FungiDB:A1O7_03781"/>
<dbReference type="InterPro" id="IPR036874">
    <property type="entry name" value="Carbonic_anhydrase_sf"/>
</dbReference>
<feature type="binding site" evidence="2">
    <location>
        <position position="106"/>
    </location>
    <ligand>
        <name>Zn(2+)</name>
        <dbReference type="ChEBI" id="CHEBI:29105"/>
    </ligand>
</feature>
<keyword evidence="3" id="KW-0456">Lyase</keyword>
<dbReference type="GO" id="GO:0008270">
    <property type="term" value="F:zinc ion binding"/>
    <property type="evidence" value="ECO:0007669"/>
    <property type="project" value="UniProtKB-UniRule"/>
</dbReference>
<dbReference type="AlphaFoldDB" id="W9W3Q5"/>
<dbReference type="STRING" id="1182544.W9W3Q5"/>
<sequence>MVSGFGQAQMLAFVPYDFKSKNEDYARYSFKLENIAPGGARSRVGIITCCDARCSPDHFFQLDENEVFVIQNGGRRTASDDVVRTLAGLEIATEIRELRAIHHTGCGGLKYADEWIKRR</sequence>
<dbReference type="OrthoDB" id="10248475at2759"/>
<dbReference type="RefSeq" id="XP_007755988.1">
    <property type="nucleotide sequence ID" value="XM_007757798.1"/>
</dbReference>
<evidence type="ECO:0000313" key="5">
    <source>
        <dbReference type="Proteomes" id="UP000019473"/>
    </source>
</evidence>
<evidence type="ECO:0000256" key="1">
    <source>
        <dbReference type="ARBA" id="ARBA00006217"/>
    </source>
</evidence>
<dbReference type="HOGENOM" id="CLU_2061264_0_0_1"/>
<keyword evidence="2" id="KW-0479">Metal-binding</keyword>
<dbReference type="InterPro" id="IPR001765">
    <property type="entry name" value="Carbonic_anhydrase"/>
</dbReference>
<dbReference type="GeneID" id="19178373"/>
<feature type="binding site" evidence="2">
    <location>
        <position position="103"/>
    </location>
    <ligand>
        <name>Zn(2+)</name>
        <dbReference type="ChEBI" id="CHEBI:29105"/>
    </ligand>
</feature>
<feature type="binding site" evidence="2">
    <location>
        <position position="49"/>
    </location>
    <ligand>
        <name>Zn(2+)</name>
        <dbReference type="ChEBI" id="CHEBI:29105"/>
    </ligand>
</feature>
<accession>W9W3Q5</accession>
<dbReference type="GO" id="GO:0004089">
    <property type="term" value="F:carbonate dehydratase activity"/>
    <property type="evidence" value="ECO:0007669"/>
    <property type="project" value="UniProtKB-UniRule"/>
</dbReference>
<evidence type="ECO:0000313" key="4">
    <source>
        <dbReference type="EMBL" id="EXJ59635.1"/>
    </source>
</evidence>
<comment type="catalytic activity">
    <reaction evidence="3">
        <text>hydrogencarbonate + H(+) = CO2 + H2O</text>
        <dbReference type="Rhea" id="RHEA:10748"/>
        <dbReference type="ChEBI" id="CHEBI:15377"/>
        <dbReference type="ChEBI" id="CHEBI:15378"/>
        <dbReference type="ChEBI" id="CHEBI:16526"/>
        <dbReference type="ChEBI" id="CHEBI:17544"/>
        <dbReference type="EC" id="4.2.1.1"/>
    </reaction>
</comment>
<gene>
    <name evidence="4" type="ORF">A1O7_03781</name>
</gene>